<evidence type="ECO:0000256" key="4">
    <source>
        <dbReference type="PROSITE-ProRule" id="PRU00473"/>
    </source>
</evidence>
<dbReference type="OrthoDB" id="9782229at2"/>
<evidence type="ECO:0000256" key="3">
    <source>
        <dbReference type="ARBA" id="ARBA00023237"/>
    </source>
</evidence>
<dbReference type="eggNOG" id="COG2885">
    <property type="taxonomic scope" value="Bacteria"/>
</dbReference>
<dbReference type="Pfam" id="PF13441">
    <property type="entry name" value="Gly-zipper_YMGG"/>
    <property type="match status" value="1"/>
</dbReference>
<dbReference type="RefSeq" id="WP_012179686.1">
    <property type="nucleotide sequence ID" value="NC_009952.1"/>
</dbReference>
<keyword evidence="8" id="KW-1185">Reference proteome</keyword>
<feature type="signal peptide" evidence="5">
    <location>
        <begin position="1"/>
        <end position="18"/>
    </location>
</feature>
<dbReference type="Pfam" id="PF00691">
    <property type="entry name" value="OmpA"/>
    <property type="match status" value="1"/>
</dbReference>
<dbReference type="PROSITE" id="PS51257">
    <property type="entry name" value="PROKAR_LIPOPROTEIN"/>
    <property type="match status" value="1"/>
</dbReference>
<dbReference type="AlphaFoldDB" id="A8LKH5"/>
<evidence type="ECO:0000256" key="2">
    <source>
        <dbReference type="ARBA" id="ARBA00023136"/>
    </source>
</evidence>
<organism evidence="7 8">
    <name type="scientific">Dinoroseobacter shibae (strain DSM 16493 / NCIMB 14021 / DFL 12)</name>
    <dbReference type="NCBI Taxonomy" id="398580"/>
    <lineage>
        <taxon>Bacteria</taxon>
        <taxon>Pseudomonadati</taxon>
        <taxon>Pseudomonadota</taxon>
        <taxon>Alphaproteobacteria</taxon>
        <taxon>Rhodobacterales</taxon>
        <taxon>Roseobacteraceae</taxon>
        <taxon>Dinoroseobacter</taxon>
    </lineage>
</organism>
<protein>
    <submittedName>
        <fullName evidence="7">OmpA/MotB domain protein</fullName>
    </submittedName>
</protein>
<proteinExistence type="predicted"/>
<dbReference type="InterPro" id="IPR006665">
    <property type="entry name" value="OmpA-like"/>
</dbReference>
<keyword evidence="3" id="KW-0998">Cell outer membrane</keyword>
<evidence type="ECO:0000256" key="1">
    <source>
        <dbReference type="ARBA" id="ARBA00004442"/>
    </source>
</evidence>
<sequence length="208" mass="21513">MRVHVPLIAACASLLALSACTVTEDNRRMATGAAIGALAGGALGATEDREKALIGAVVGAGVGAAIGDMLDRQARDLQAELGNDAVQIVNTGSELVVTMPQDILFAVDSAVVQSTLQSDLAALSRNLLDYPDTTVQVVGHTDNTGSAGYNQELSQRRASAVAAILLQNGVPSSRVVAFGRGEDQPIASNLDEAGRAQNRRVEIIITPR</sequence>
<dbReference type="InterPro" id="IPR006664">
    <property type="entry name" value="OMP_bac"/>
</dbReference>
<dbReference type="PANTHER" id="PTHR30329:SF21">
    <property type="entry name" value="LIPOPROTEIN YIAD-RELATED"/>
    <property type="match status" value="1"/>
</dbReference>
<dbReference type="STRING" id="398580.Dshi_3025"/>
<dbReference type="InterPro" id="IPR006690">
    <property type="entry name" value="OMPA-like_CS"/>
</dbReference>
<keyword evidence="5" id="KW-0732">Signal</keyword>
<evidence type="ECO:0000313" key="8">
    <source>
        <dbReference type="Proteomes" id="UP000006833"/>
    </source>
</evidence>
<accession>A8LKH5</accession>
<dbReference type="CDD" id="cd07185">
    <property type="entry name" value="OmpA_C-like"/>
    <property type="match status" value="1"/>
</dbReference>
<dbReference type="Proteomes" id="UP000006833">
    <property type="component" value="Chromosome"/>
</dbReference>
<keyword evidence="2 4" id="KW-0472">Membrane</keyword>
<evidence type="ECO:0000259" key="6">
    <source>
        <dbReference type="PROSITE" id="PS51123"/>
    </source>
</evidence>
<dbReference type="SUPFAM" id="SSF103088">
    <property type="entry name" value="OmpA-like"/>
    <property type="match status" value="1"/>
</dbReference>
<dbReference type="KEGG" id="dsh:Dshi_3025"/>
<evidence type="ECO:0000313" key="7">
    <source>
        <dbReference type="EMBL" id="ABV94758.1"/>
    </source>
</evidence>
<reference evidence="8" key="1">
    <citation type="journal article" date="2010" name="ISME J.">
        <title>The complete genome sequence of the algal symbiont Dinoroseobacter shibae: a hitchhiker's guide to life in the sea.</title>
        <authorList>
            <person name="Wagner-Dobler I."/>
            <person name="Ballhausen B."/>
            <person name="Berger M."/>
            <person name="Brinkhoff T."/>
            <person name="Buchholz I."/>
            <person name="Bunk B."/>
            <person name="Cypionka H."/>
            <person name="Daniel R."/>
            <person name="Drepper T."/>
            <person name="Gerdts G."/>
            <person name="Hahnke S."/>
            <person name="Han C."/>
            <person name="Jahn D."/>
            <person name="Kalhoefer D."/>
            <person name="Kiss H."/>
            <person name="Klenk H.P."/>
            <person name="Kyrpides N."/>
            <person name="Liebl W."/>
            <person name="Liesegang H."/>
            <person name="Meincke L."/>
            <person name="Pati A."/>
            <person name="Petersen J."/>
            <person name="Piekarski T."/>
            <person name="Pommerenke C."/>
            <person name="Pradella S."/>
            <person name="Pukall R."/>
            <person name="Rabus R."/>
            <person name="Stackebrandt E."/>
            <person name="Thole S."/>
            <person name="Thompson L."/>
            <person name="Tielen P."/>
            <person name="Tomasch J."/>
            <person name="von Jan M."/>
            <person name="Wanphrut N."/>
            <person name="Wichels A."/>
            <person name="Zech H."/>
            <person name="Simon M."/>
        </authorList>
    </citation>
    <scope>NUCLEOTIDE SEQUENCE [LARGE SCALE GENOMIC DNA]</scope>
    <source>
        <strain evidence="8">DSM 16493 / NCIMB 14021 / DFL 12</strain>
    </source>
</reference>
<dbReference type="InterPro" id="IPR036737">
    <property type="entry name" value="OmpA-like_sf"/>
</dbReference>
<feature type="chain" id="PRO_5002722822" evidence="5">
    <location>
        <begin position="19"/>
        <end position="208"/>
    </location>
</feature>
<dbReference type="HOGENOM" id="CLU_016890_6_0_5"/>
<dbReference type="PROSITE" id="PS01068">
    <property type="entry name" value="OMPA_1"/>
    <property type="match status" value="1"/>
</dbReference>
<evidence type="ECO:0000256" key="5">
    <source>
        <dbReference type="SAM" id="SignalP"/>
    </source>
</evidence>
<comment type="subcellular location">
    <subcellularLocation>
        <location evidence="1">Cell outer membrane</location>
    </subcellularLocation>
</comment>
<dbReference type="PROSITE" id="PS51123">
    <property type="entry name" value="OMPA_2"/>
    <property type="match status" value="1"/>
</dbReference>
<name>A8LKH5_DINSH</name>
<dbReference type="PANTHER" id="PTHR30329">
    <property type="entry name" value="STATOR ELEMENT OF FLAGELLAR MOTOR COMPLEX"/>
    <property type="match status" value="1"/>
</dbReference>
<dbReference type="Gene3D" id="3.30.1330.60">
    <property type="entry name" value="OmpA-like domain"/>
    <property type="match status" value="1"/>
</dbReference>
<dbReference type="InterPro" id="IPR027367">
    <property type="entry name" value="Gly-zipper_YMGG"/>
</dbReference>
<feature type="domain" description="OmpA-like" evidence="6">
    <location>
        <begin position="92"/>
        <end position="208"/>
    </location>
</feature>
<dbReference type="GO" id="GO:0009279">
    <property type="term" value="C:cell outer membrane"/>
    <property type="evidence" value="ECO:0007669"/>
    <property type="project" value="UniProtKB-SubCell"/>
</dbReference>
<dbReference type="EMBL" id="CP000830">
    <property type="protein sequence ID" value="ABV94758.1"/>
    <property type="molecule type" value="Genomic_DNA"/>
</dbReference>
<gene>
    <name evidence="7" type="ordered locus">Dshi_3025</name>
</gene>
<dbReference type="InterPro" id="IPR050330">
    <property type="entry name" value="Bact_OuterMem_StrucFunc"/>
</dbReference>
<dbReference type="PRINTS" id="PR01021">
    <property type="entry name" value="OMPADOMAIN"/>
</dbReference>